<dbReference type="EMBL" id="KV748451">
    <property type="protein sequence ID" value="OCL15408.1"/>
    <property type="molecule type" value="Genomic_DNA"/>
</dbReference>
<reference evidence="1 2" key="1">
    <citation type="journal article" date="2016" name="Nat. Commun.">
        <title>Ectomycorrhizal ecology is imprinted in the genome of the dominant symbiotic fungus Cenococcum geophilum.</title>
        <authorList>
            <consortium name="DOE Joint Genome Institute"/>
            <person name="Peter M."/>
            <person name="Kohler A."/>
            <person name="Ohm R.A."/>
            <person name="Kuo A."/>
            <person name="Krutzmann J."/>
            <person name="Morin E."/>
            <person name="Arend M."/>
            <person name="Barry K.W."/>
            <person name="Binder M."/>
            <person name="Choi C."/>
            <person name="Clum A."/>
            <person name="Copeland A."/>
            <person name="Grisel N."/>
            <person name="Haridas S."/>
            <person name="Kipfer T."/>
            <person name="LaButti K."/>
            <person name="Lindquist E."/>
            <person name="Lipzen A."/>
            <person name="Maire R."/>
            <person name="Meier B."/>
            <person name="Mihaltcheva S."/>
            <person name="Molinier V."/>
            <person name="Murat C."/>
            <person name="Poggeler S."/>
            <person name="Quandt C.A."/>
            <person name="Sperisen C."/>
            <person name="Tritt A."/>
            <person name="Tisserant E."/>
            <person name="Crous P.W."/>
            <person name="Henrissat B."/>
            <person name="Nehls U."/>
            <person name="Egli S."/>
            <person name="Spatafora J.W."/>
            <person name="Grigoriev I.V."/>
            <person name="Martin F.M."/>
        </authorList>
    </citation>
    <scope>NUCLEOTIDE SEQUENCE [LARGE SCALE GENOMIC DNA]</scope>
    <source>
        <strain evidence="1 2">CBS 207.34</strain>
    </source>
</reference>
<name>A0A8E2JZS7_9PEZI</name>
<evidence type="ECO:0000313" key="2">
    <source>
        <dbReference type="Proteomes" id="UP000250140"/>
    </source>
</evidence>
<sequence length="103" mass="11380">MFRKPSAVCAVTEMLCMASATLGISPPHQNLYRGLLERGSGSRLWVGGFTVHCIQVCHLRSNTIFDGLEILVSRFWSCRSLPYDCISGWPTGCDGEFAHRDAS</sequence>
<dbReference type="AlphaFoldDB" id="A0A8E2JZS7"/>
<protein>
    <submittedName>
        <fullName evidence="1">Uncharacterized protein</fullName>
    </submittedName>
</protein>
<keyword evidence="2" id="KW-1185">Reference proteome</keyword>
<proteinExistence type="predicted"/>
<accession>A0A8E2JZS7</accession>
<evidence type="ECO:0000313" key="1">
    <source>
        <dbReference type="EMBL" id="OCL15408.1"/>
    </source>
</evidence>
<organism evidence="1 2">
    <name type="scientific">Glonium stellatum</name>
    <dbReference type="NCBI Taxonomy" id="574774"/>
    <lineage>
        <taxon>Eukaryota</taxon>
        <taxon>Fungi</taxon>
        <taxon>Dikarya</taxon>
        <taxon>Ascomycota</taxon>
        <taxon>Pezizomycotina</taxon>
        <taxon>Dothideomycetes</taxon>
        <taxon>Pleosporomycetidae</taxon>
        <taxon>Gloniales</taxon>
        <taxon>Gloniaceae</taxon>
        <taxon>Glonium</taxon>
    </lineage>
</organism>
<gene>
    <name evidence="1" type="ORF">AOQ84DRAFT_435016</name>
</gene>
<dbReference type="Proteomes" id="UP000250140">
    <property type="component" value="Unassembled WGS sequence"/>
</dbReference>